<feature type="region of interest" description="Disordered" evidence="1">
    <location>
        <begin position="201"/>
        <end position="220"/>
    </location>
</feature>
<evidence type="ECO:0000313" key="4">
    <source>
        <dbReference type="Proteomes" id="UP001302126"/>
    </source>
</evidence>
<dbReference type="InterPro" id="IPR001810">
    <property type="entry name" value="F-box_dom"/>
</dbReference>
<dbReference type="AlphaFoldDB" id="A0AAN6WQK1"/>
<evidence type="ECO:0000256" key="1">
    <source>
        <dbReference type="SAM" id="MobiDB-lite"/>
    </source>
</evidence>
<proteinExistence type="predicted"/>
<comment type="caution">
    <text evidence="3">The sequence shown here is derived from an EMBL/GenBank/DDBJ whole genome shotgun (WGS) entry which is preliminary data.</text>
</comment>
<evidence type="ECO:0000259" key="2">
    <source>
        <dbReference type="PROSITE" id="PS50181"/>
    </source>
</evidence>
<dbReference type="SMART" id="SM00256">
    <property type="entry name" value="FBOX"/>
    <property type="match status" value="1"/>
</dbReference>
<gene>
    <name evidence="3" type="ORF">QBC35DRAFT_48153</name>
</gene>
<keyword evidence="4" id="KW-1185">Reference proteome</keyword>
<evidence type="ECO:0000313" key="3">
    <source>
        <dbReference type="EMBL" id="KAK4184557.1"/>
    </source>
</evidence>
<dbReference type="Proteomes" id="UP001302126">
    <property type="component" value="Unassembled WGS sequence"/>
</dbReference>
<protein>
    <recommendedName>
        <fullName evidence="2">F-box domain-containing protein</fullName>
    </recommendedName>
</protein>
<accession>A0AAN6WQK1</accession>
<reference evidence="3" key="2">
    <citation type="submission" date="2023-05" db="EMBL/GenBank/DDBJ databases">
        <authorList>
            <consortium name="Lawrence Berkeley National Laboratory"/>
            <person name="Steindorff A."/>
            <person name="Hensen N."/>
            <person name="Bonometti L."/>
            <person name="Westerberg I."/>
            <person name="Brannstrom I.O."/>
            <person name="Guillou S."/>
            <person name="Cros-Aarteil S."/>
            <person name="Calhoun S."/>
            <person name="Haridas S."/>
            <person name="Kuo A."/>
            <person name="Mondo S."/>
            <person name="Pangilinan J."/>
            <person name="Riley R."/>
            <person name="Labutti K."/>
            <person name="Andreopoulos B."/>
            <person name="Lipzen A."/>
            <person name="Chen C."/>
            <person name="Yanf M."/>
            <person name="Daum C."/>
            <person name="Ng V."/>
            <person name="Clum A."/>
            <person name="Ohm R."/>
            <person name="Martin F."/>
            <person name="Silar P."/>
            <person name="Natvig D."/>
            <person name="Lalanne C."/>
            <person name="Gautier V."/>
            <person name="Ament-Velasquez S.L."/>
            <person name="Kruys A."/>
            <person name="Hutchinson M.I."/>
            <person name="Powell A.J."/>
            <person name="Barry K."/>
            <person name="Miller A.N."/>
            <person name="Grigoriev I.V."/>
            <person name="Debuchy R."/>
            <person name="Gladieux P."/>
            <person name="Thoren M.H."/>
            <person name="Johannesson H."/>
        </authorList>
    </citation>
    <scope>NUCLEOTIDE SEQUENCE</scope>
    <source>
        <strain evidence="3">PSN309</strain>
    </source>
</reference>
<dbReference type="InterPro" id="IPR036047">
    <property type="entry name" value="F-box-like_dom_sf"/>
</dbReference>
<sequence length="291" mass="32338">MTTIPLHRIPLDNTRHTWPPSIPLADLGTLSIFPTEILTDILQHLDLPTLTSFRTINRRFMTLIDIIPSYNYIFHTFPAVLRAVIVSQASSPPYFTSCLALSSRLRLCRQKLSSGKPILCEFFNDAGKPAQRGGITCDHPAGFLSLQTGAFLCKCCYISEFEVTTPLLIEQHLSRRNLTPQQTQDVLASLPQSLSLPKDWFRPSSPMGQEQHPHHRTDAEGHSLPLVGGYWQPSTRQVIYPVSAVHGRWQTDNCRCIDKSVLAGIRGAEMAIIGLGPDGGLPEGIDDESCR</sequence>
<organism evidence="3 4">
    <name type="scientific">Podospora australis</name>
    <dbReference type="NCBI Taxonomy" id="1536484"/>
    <lineage>
        <taxon>Eukaryota</taxon>
        <taxon>Fungi</taxon>
        <taxon>Dikarya</taxon>
        <taxon>Ascomycota</taxon>
        <taxon>Pezizomycotina</taxon>
        <taxon>Sordariomycetes</taxon>
        <taxon>Sordariomycetidae</taxon>
        <taxon>Sordariales</taxon>
        <taxon>Podosporaceae</taxon>
        <taxon>Podospora</taxon>
    </lineage>
</organism>
<dbReference type="PROSITE" id="PS50181">
    <property type="entry name" value="FBOX"/>
    <property type="match status" value="1"/>
</dbReference>
<dbReference type="SUPFAM" id="SSF81383">
    <property type="entry name" value="F-box domain"/>
    <property type="match status" value="1"/>
</dbReference>
<name>A0AAN6WQK1_9PEZI</name>
<dbReference type="EMBL" id="MU864483">
    <property type="protein sequence ID" value="KAK4184557.1"/>
    <property type="molecule type" value="Genomic_DNA"/>
</dbReference>
<dbReference type="Pfam" id="PF00646">
    <property type="entry name" value="F-box"/>
    <property type="match status" value="1"/>
</dbReference>
<feature type="domain" description="F-box" evidence="2">
    <location>
        <begin position="27"/>
        <end position="77"/>
    </location>
</feature>
<reference evidence="3" key="1">
    <citation type="journal article" date="2023" name="Mol. Phylogenet. Evol.">
        <title>Genome-scale phylogeny and comparative genomics of the fungal order Sordariales.</title>
        <authorList>
            <person name="Hensen N."/>
            <person name="Bonometti L."/>
            <person name="Westerberg I."/>
            <person name="Brannstrom I.O."/>
            <person name="Guillou S."/>
            <person name="Cros-Aarteil S."/>
            <person name="Calhoun S."/>
            <person name="Haridas S."/>
            <person name="Kuo A."/>
            <person name="Mondo S."/>
            <person name="Pangilinan J."/>
            <person name="Riley R."/>
            <person name="LaButti K."/>
            <person name="Andreopoulos B."/>
            <person name="Lipzen A."/>
            <person name="Chen C."/>
            <person name="Yan M."/>
            <person name="Daum C."/>
            <person name="Ng V."/>
            <person name="Clum A."/>
            <person name="Steindorff A."/>
            <person name="Ohm R.A."/>
            <person name="Martin F."/>
            <person name="Silar P."/>
            <person name="Natvig D.O."/>
            <person name="Lalanne C."/>
            <person name="Gautier V."/>
            <person name="Ament-Velasquez S.L."/>
            <person name="Kruys A."/>
            <person name="Hutchinson M.I."/>
            <person name="Powell A.J."/>
            <person name="Barry K."/>
            <person name="Miller A.N."/>
            <person name="Grigoriev I.V."/>
            <person name="Debuchy R."/>
            <person name="Gladieux P."/>
            <person name="Hiltunen Thoren M."/>
            <person name="Johannesson H."/>
        </authorList>
    </citation>
    <scope>NUCLEOTIDE SEQUENCE</scope>
    <source>
        <strain evidence="3">PSN309</strain>
    </source>
</reference>